<sequence>MSAPLAIEQDVSRQWQHALDRALAAHEQESATAYYTYIALAFPATTPYTSDTNPLIDFRSLKAWASERGWRVLPSRQASPSDKYRPPVRFQRYASSLH</sequence>
<evidence type="ECO:0000313" key="2">
    <source>
        <dbReference type="Proteomes" id="UP000199107"/>
    </source>
</evidence>
<gene>
    <name evidence="1" type="ORF">SAMN05192555_11162</name>
</gene>
<evidence type="ECO:0000313" key="1">
    <source>
        <dbReference type="EMBL" id="SDM27538.1"/>
    </source>
</evidence>
<proteinExistence type="predicted"/>
<reference evidence="2" key="1">
    <citation type="submission" date="2016-10" db="EMBL/GenBank/DDBJ databases">
        <authorList>
            <person name="Varghese N."/>
            <person name="Submissions S."/>
        </authorList>
    </citation>
    <scope>NUCLEOTIDE SEQUENCE [LARGE SCALE GENOMIC DNA]</scope>
    <source>
        <strain evidence="2">AAP</strain>
    </source>
</reference>
<dbReference type="RefSeq" id="WP_245701692.1">
    <property type="nucleotide sequence ID" value="NZ_FNGH01000011.1"/>
</dbReference>
<organism evidence="1 2">
    <name type="scientific">Franzmannia pantelleriensis</name>
    <dbReference type="NCBI Taxonomy" id="48727"/>
    <lineage>
        <taxon>Bacteria</taxon>
        <taxon>Pseudomonadati</taxon>
        <taxon>Pseudomonadota</taxon>
        <taxon>Gammaproteobacteria</taxon>
        <taxon>Oceanospirillales</taxon>
        <taxon>Halomonadaceae</taxon>
        <taxon>Franzmannia</taxon>
    </lineage>
</organism>
<accession>A0A1G9RW69</accession>
<protein>
    <submittedName>
        <fullName evidence="1">Uncharacterized protein</fullName>
    </submittedName>
</protein>
<dbReference type="EMBL" id="FNGH01000011">
    <property type="protein sequence ID" value="SDM27538.1"/>
    <property type="molecule type" value="Genomic_DNA"/>
</dbReference>
<dbReference type="STRING" id="48727.SAMN05192555_11162"/>
<keyword evidence="2" id="KW-1185">Reference proteome</keyword>
<dbReference type="Proteomes" id="UP000199107">
    <property type="component" value="Unassembled WGS sequence"/>
</dbReference>
<dbReference type="AlphaFoldDB" id="A0A1G9RW69"/>
<name>A0A1G9RW69_9GAMM</name>